<reference evidence="2" key="1">
    <citation type="journal article" date="2015" name="PeerJ">
        <title>First genomic representation of candidate bacterial phylum KSB3 points to enhanced environmental sensing as a trigger of wastewater bulking.</title>
        <authorList>
            <person name="Sekiguchi Y."/>
            <person name="Ohashi A."/>
            <person name="Parks D.H."/>
            <person name="Yamauchi T."/>
            <person name="Tyson G.W."/>
            <person name="Hugenholtz P."/>
        </authorList>
    </citation>
    <scope>NUCLEOTIDE SEQUENCE [LARGE SCALE GENOMIC DNA]</scope>
</reference>
<dbReference type="PANTHER" id="PTHR30188:SF3">
    <property type="entry name" value="ABC TRANSPORTER PERMEASE"/>
    <property type="match status" value="1"/>
</dbReference>
<feature type="transmembrane region" description="Helical" evidence="1">
    <location>
        <begin position="53"/>
        <end position="76"/>
    </location>
</feature>
<evidence type="ECO:0000313" key="3">
    <source>
        <dbReference type="Proteomes" id="UP000030661"/>
    </source>
</evidence>
<dbReference type="GO" id="GO:0005548">
    <property type="term" value="F:phospholipid transporter activity"/>
    <property type="evidence" value="ECO:0007669"/>
    <property type="project" value="TreeGrafter"/>
</dbReference>
<protein>
    <recommendedName>
        <fullName evidence="4">ABC transporter permease</fullName>
    </recommendedName>
</protein>
<evidence type="ECO:0000313" key="2">
    <source>
        <dbReference type="EMBL" id="GAK59649.1"/>
    </source>
</evidence>
<sequence>MKQLFGAVGRRTLLFFGRVYDATQLSVDSMYWLIIAPLRGKGLRWKSSIEQMVLVGVNSIPIISILSLFVGMILALQGAYVLRPFGATLYVADLVGVTMTRELAPLVTAIILAGRSGSAFAAEIGTMKVSEEVDALVTIGLNPTKFLVIPKLLAIIIMQPCLTLISDVVSMLGGMVIGMGLLQIDWLRYIRQTRDALILQDILTGLIKSVVFAMIIALVGCYEGFQVEGGAEGVGIHTTSSVVKSIFLIIVADLIVTTFFFYFL</sequence>
<keyword evidence="1" id="KW-0812">Transmembrane</keyword>
<gene>
    <name evidence="2" type="ORF">U27_06634</name>
</gene>
<keyword evidence="1" id="KW-1133">Transmembrane helix</keyword>
<keyword evidence="1" id="KW-0472">Membrane</keyword>
<dbReference type="InterPro" id="IPR030802">
    <property type="entry name" value="Permease_MalE"/>
</dbReference>
<dbReference type="STRING" id="1499967.U27_06634"/>
<feature type="transmembrane region" description="Helical" evidence="1">
    <location>
        <begin position="245"/>
        <end position="263"/>
    </location>
</feature>
<dbReference type="HOGENOM" id="CLU_045686_1_2_0"/>
<proteinExistence type="inferred from homology"/>
<accession>A0A081C4Z4</accession>
<dbReference type="eggNOG" id="COG0767">
    <property type="taxonomic scope" value="Bacteria"/>
</dbReference>
<dbReference type="NCBIfam" id="TIGR00056">
    <property type="entry name" value="MlaE family lipid ABC transporter permease subunit"/>
    <property type="match status" value="1"/>
</dbReference>
<dbReference type="GO" id="GO:0043190">
    <property type="term" value="C:ATP-binding cassette (ABC) transporter complex"/>
    <property type="evidence" value="ECO:0007669"/>
    <property type="project" value="InterPro"/>
</dbReference>
<keyword evidence="3" id="KW-1185">Reference proteome</keyword>
<dbReference type="InterPro" id="IPR003453">
    <property type="entry name" value="ABC_MlaE_roteobac"/>
</dbReference>
<comment type="caution">
    <text evidence="1">Lacks conserved residue(s) required for the propagation of feature annotation.</text>
</comment>
<dbReference type="Pfam" id="PF02405">
    <property type="entry name" value="MlaE"/>
    <property type="match status" value="1"/>
</dbReference>
<name>A0A081C4Z4_VECG1</name>
<feature type="transmembrane region" description="Helical" evidence="1">
    <location>
        <begin position="202"/>
        <end position="225"/>
    </location>
</feature>
<dbReference type="Proteomes" id="UP000030661">
    <property type="component" value="Unassembled WGS sequence"/>
</dbReference>
<feature type="transmembrane region" description="Helical" evidence="1">
    <location>
        <begin position="152"/>
        <end position="182"/>
    </location>
</feature>
<evidence type="ECO:0008006" key="4">
    <source>
        <dbReference type="Google" id="ProtNLM"/>
    </source>
</evidence>
<evidence type="ECO:0000256" key="1">
    <source>
        <dbReference type="RuleBase" id="RU362044"/>
    </source>
</evidence>
<dbReference type="EMBL" id="DF820470">
    <property type="protein sequence ID" value="GAK59649.1"/>
    <property type="molecule type" value="Genomic_DNA"/>
</dbReference>
<comment type="similarity">
    <text evidence="1">Belongs to the MlaE permease family.</text>
</comment>
<organism evidence="2">
    <name type="scientific">Vecturithrix granuli</name>
    <dbReference type="NCBI Taxonomy" id="1499967"/>
    <lineage>
        <taxon>Bacteria</taxon>
        <taxon>Candidatus Moduliflexota</taxon>
        <taxon>Candidatus Vecturitrichia</taxon>
        <taxon>Candidatus Vecturitrichales</taxon>
        <taxon>Candidatus Vecturitrichaceae</taxon>
        <taxon>Candidatus Vecturithrix</taxon>
    </lineage>
</organism>
<dbReference type="AlphaFoldDB" id="A0A081C4Z4"/>
<dbReference type="PANTHER" id="PTHR30188">
    <property type="entry name" value="ABC TRANSPORTER PERMEASE PROTEIN-RELATED"/>
    <property type="match status" value="1"/>
</dbReference>